<dbReference type="EMBL" id="KL975246">
    <property type="protein sequence ID" value="KFK23795.1"/>
    <property type="molecule type" value="Genomic_DNA"/>
</dbReference>
<dbReference type="Gramene" id="KFK23795">
    <property type="protein sequence ID" value="KFK23795"/>
    <property type="gene ID" value="AALP_AAs66779U000100"/>
</dbReference>
<keyword evidence="2" id="KW-1185">Reference proteome</keyword>
<dbReference type="eggNOG" id="KOG1159">
    <property type="taxonomic scope" value="Eukaryota"/>
</dbReference>
<reference evidence="2" key="1">
    <citation type="journal article" date="2015" name="Nat. Plants">
        <title>Genome expansion of Arabis alpina linked with retrotransposition and reduced symmetric DNA methylation.</title>
        <authorList>
            <person name="Willing E.M."/>
            <person name="Rawat V."/>
            <person name="Mandakova T."/>
            <person name="Maumus F."/>
            <person name="James G.V."/>
            <person name="Nordstroem K.J."/>
            <person name="Becker C."/>
            <person name="Warthmann N."/>
            <person name="Chica C."/>
            <person name="Szarzynska B."/>
            <person name="Zytnicki M."/>
            <person name="Albani M.C."/>
            <person name="Kiefer C."/>
            <person name="Bergonzi S."/>
            <person name="Castaings L."/>
            <person name="Mateos J.L."/>
            <person name="Berns M.C."/>
            <person name="Bujdoso N."/>
            <person name="Piofczyk T."/>
            <person name="de Lorenzo L."/>
            <person name="Barrero-Sicilia C."/>
            <person name="Mateos I."/>
            <person name="Piednoel M."/>
            <person name="Hagmann J."/>
            <person name="Chen-Min-Tao R."/>
            <person name="Iglesias-Fernandez R."/>
            <person name="Schuster S.C."/>
            <person name="Alonso-Blanco C."/>
            <person name="Roudier F."/>
            <person name="Carbonero P."/>
            <person name="Paz-Ares J."/>
            <person name="Davis S.J."/>
            <person name="Pecinka A."/>
            <person name="Quesneville H."/>
            <person name="Colot V."/>
            <person name="Lysak M.A."/>
            <person name="Weigel D."/>
            <person name="Coupland G."/>
            <person name="Schneeberger K."/>
        </authorList>
    </citation>
    <scope>NUCLEOTIDE SEQUENCE [LARGE SCALE GENOMIC DNA]</scope>
    <source>
        <strain evidence="2">cv. Pajares</strain>
    </source>
</reference>
<dbReference type="AlphaFoldDB" id="A0A087G1P3"/>
<evidence type="ECO:0000313" key="1">
    <source>
        <dbReference type="EMBL" id="KFK23795.1"/>
    </source>
</evidence>
<proteinExistence type="predicted"/>
<dbReference type="OrthoDB" id="1856718at2759"/>
<feature type="non-terminal residue" evidence="1">
    <location>
        <position position="89"/>
    </location>
</feature>
<gene>
    <name evidence="1" type="ORF">AALP_AAs66779U000100</name>
</gene>
<dbReference type="InterPro" id="IPR029039">
    <property type="entry name" value="Flavoprotein-like_sf"/>
</dbReference>
<sequence>KYNLVAKKLDKRLSDLGATTIIEKGLGDDQHPSGYEGTLDPWMLSVLDQRFNLYFQFAIIWMLTNSDLPIHPNALDKRSGACSIVFIID</sequence>
<feature type="non-terminal residue" evidence="1">
    <location>
        <position position="1"/>
    </location>
</feature>
<dbReference type="SUPFAM" id="SSF52218">
    <property type="entry name" value="Flavoproteins"/>
    <property type="match status" value="1"/>
</dbReference>
<accession>A0A087G1P3</accession>
<evidence type="ECO:0000313" key="2">
    <source>
        <dbReference type="Proteomes" id="UP000029120"/>
    </source>
</evidence>
<name>A0A087G1P3_ARAAL</name>
<dbReference type="Proteomes" id="UP000029120">
    <property type="component" value="Unassembled WGS sequence"/>
</dbReference>
<protein>
    <submittedName>
        <fullName evidence="1">Uncharacterized protein</fullName>
    </submittedName>
</protein>
<dbReference type="Gene3D" id="3.40.50.360">
    <property type="match status" value="1"/>
</dbReference>
<organism evidence="1 2">
    <name type="scientific">Arabis alpina</name>
    <name type="common">Alpine rock-cress</name>
    <dbReference type="NCBI Taxonomy" id="50452"/>
    <lineage>
        <taxon>Eukaryota</taxon>
        <taxon>Viridiplantae</taxon>
        <taxon>Streptophyta</taxon>
        <taxon>Embryophyta</taxon>
        <taxon>Tracheophyta</taxon>
        <taxon>Spermatophyta</taxon>
        <taxon>Magnoliopsida</taxon>
        <taxon>eudicotyledons</taxon>
        <taxon>Gunneridae</taxon>
        <taxon>Pentapetalae</taxon>
        <taxon>rosids</taxon>
        <taxon>malvids</taxon>
        <taxon>Brassicales</taxon>
        <taxon>Brassicaceae</taxon>
        <taxon>Arabideae</taxon>
        <taxon>Arabis</taxon>
    </lineage>
</organism>